<protein>
    <submittedName>
        <fullName evidence="1">Uncharacterized protein</fullName>
    </submittedName>
</protein>
<accession>A0ACC1Q6P4</accession>
<sequence length="129" mass="13692">MSASGDSGGMQSSAPALTVPALILGAIVPLILLSKMWFVSKKWAPRGKHCFVTGGSSGTGIALAVMLVQHGAHVSIVARNEERLQTALSQLEKHRRSSDQIIEAYSFAVDSEAAAAFRHEAWVIANSFS</sequence>
<dbReference type="EMBL" id="JANSHE010000259">
    <property type="protein sequence ID" value="KAJ3013609.1"/>
    <property type="molecule type" value="Genomic_DNA"/>
</dbReference>
<keyword evidence="2" id="KW-1185">Reference proteome</keyword>
<comment type="caution">
    <text evidence="1">The sequence shown here is derived from an EMBL/GenBank/DDBJ whole genome shotgun (WGS) entry which is preliminary data.</text>
</comment>
<gene>
    <name evidence="1" type="ORF">NUW54_g1539</name>
</gene>
<name>A0ACC1Q6P4_9APHY</name>
<evidence type="ECO:0000313" key="1">
    <source>
        <dbReference type="EMBL" id="KAJ3013609.1"/>
    </source>
</evidence>
<reference evidence="1" key="1">
    <citation type="submission" date="2022-08" db="EMBL/GenBank/DDBJ databases">
        <title>Genome Sequence of Pycnoporus sanguineus.</title>
        <authorList>
            <person name="Buettner E."/>
        </authorList>
    </citation>
    <scope>NUCLEOTIDE SEQUENCE</scope>
    <source>
        <strain evidence="1">CG-C14</strain>
    </source>
</reference>
<organism evidence="1 2">
    <name type="scientific">Trametes sanguinea</name>
    <dbReference type="NCBI Taxonomy" id="158606"/>
    <lineage>
        <taxon>Eukaryota</taxon>
        <taxon>Fungi</taxon>
        <taxon>Dikarya</taxon>
        <taxon>Basidiomycota</taxon>
        <taxon>Agaricomycotina</taxon>
        <taxon>Agaricomycetes</taxon>
        <taxon>Polyporales</taxon>
        <taxon>Polyporaceae</taxon>
        <taxon>Trametes</taxon>
    </lineage>
</organism>
<proteinExistence type="predicted"/>
<dbReference type="Proteomes" id="UP001144978">
    <property type="component" value="Unassembled WGS sequence"/>
</dbReference>
<evidence type="ECO:0000313" key="2">
    <source>
        <dbReference type="Proteomes" id="UP001144978"/>
    </source>
</evidence>